<name>A0A0B0NXJ9_GOSAR</name>
<dbReference type="AlphaFoldDB" id="A0A0B0NXJ9"/>
<evidence type="ECO:0000313" key="2">
    <source>
        <dbReference type="Proteomes" id="UP000032142"/>
    </source>
</evidence>
<dbReference type="EMBL" id="KN404542">
    <property type="protein sequence ID" value="KHG15781.1"/>
    <property type="molecule type" value="Genomic_DNA"/>
</dbReference>
<gene>
    <name evidence="1" type="ORF">F383_22427</name>
</gene>
<organism evidence="1 2">
    <name type="scientific">Gossypium arboreum</name>
    <name type="common">Tree cotton</name>
    <name type="synonym">Gossypium nanking</name>
    <dbReference type="NCBI Taxonomy" id="29729"/>
    <lineage>
        <taxon>Eukaryota</taxon>
        <taxon>Viridiplantae</taxon>
        <taxon>Streptophyta</taxon>
        <taxon>Embryophyta</taxon>
        <taxon>Tracheophyta</taxon>
        <taxon>Spermatophyta</taxon>
        <taxon>Magnoliopsida</taxon>
        <taxon>eudicotyledons</taxon>
        <taxon>Gunneridae</taxon>
        <taxon>Pentapetalae</taxon>
        <taxon>rosids</taxon>
        <taxon>malvids</taxon>
        <taxon>Malvales</taxon>
        <taxon>Malvaceae</taxon>
        <taxon>Malvoideae</taxon>
        <taxon>Gossypium</taxon>
    </lineage>
</organism>
<keyword evidence="2" id="KW-1185">Reference proteome</keyword>
<protein>
    <submittedName>
        <fullName evidence="1">Uncharacterized protein</fullName>
    </submittedName>
</protein>
<proteinExistence type="predicted"/>
<dbReference type="Proteomes" id="UP000032142">
    <property type="component" value="Unassembled WGS sequence"/>
</dbReference>
<accession>A0A0B0NXJ9</accession>
<evidence type="ECO:0000313" key="1">
    <source>
        <dbReference type="EMBL" id="KHG15781.1"/>
    </source>
</evidence>
<sequence>MSLALNFSLFRFFSLSRYIRLSHLRVALFIRLVVVEEVLLPWLQRRALGT</sequence>
<reference evidence="2" key="1">
    <citation type="submission" date="2014-09" db="EMBL/GenBank/DDBJ databases">
        <authorList>
            <person name="Mudge J."/>
            <person name="Ramaraj T."/>
            <person name="Lindquist I.E."/>
            <person name="Bharti A.K."/>
            <person name="Sundararajan A."/>
            <person name="Cameron C.T."/>
            <person name="Woodward J.E."/>
            <person name="May G.D."/>
            <person name="Brubaker C."/>
            <person name="Broadhvest J."/>
            <person name="Wilkins T.A."/>
        </authorList>
    </citation>
    <scope>NUCLEOTIDE SEQUENCE</scope>
    <source>
        <strain evidence="2">cv. AKA8401</strain>
    </source>
</reference>